<feature type="compositionally biased region" description="Polar residues" evidence="1">
    <location>
        <begin position="213"/>
        <end position="222"/>
    </location>
</feature>
<name>A0A8E2WAK9_RHILI</name>
<dbReference type="EMBL" id="QGGH01000013">
    <property type="protein sequence ID" value="PWJ87940.1"/>
    <property type="molecule type" value="Genomic_DNA"/>
</dbReference>
<feature type="region of interest" description="Disordered" evidence="1">
    <location>
        <begin position="179"/>
        <end position="288"/>
    </location>
</feature>
<evidence type="ECO:0000313" key="2">
    <source>
        <dbReference type="EMBL" id="PWJ87940.1"/>
    </source>
</evidence>
<comment type="caution">
    <text evidence="2">The sequence shown here is derived from an EMBL/GenBank/DDBJ whole genome shotgun (WGS) entry which is preliminary data.</text>
</comment>
<proteinExistence type="predicted"/>
<reference evidence="2 3" key="1">
    <citation type="submission" date="2018-05" db="EMBL/GenBank/DDBJ databases">
        <title>Genomic Encyclopedia of Type Strains, Phase IV (KMG-IV): sequencing the most valuable type-strain genomes for metagenomic binning, comparative biology and taxonomic classification.</title>
        <authorList>
            <person name="Goeker M."/>
        </authorList>
    </citation>
    <scope>NUCLEOTIDE SEQUENCE [LARGE SCALE GENOMIC DNA]</scope>
    <source>
        <strain evidence="2 3">DSM 2626</strain>
    </source>
</reference>
<evidence type="ECO:0000313" key="3">
    <source>
        <dbReference type="Proteomes" id="UP000245631"/>
    </source>
</evidence>
<protein>
    <submittedName>
        <fullName evidence="2">Uncharacterized protein</fullName>
    </submittedName>
</protein>
<feature type="compositionally biased region" description="Basic and acidic residues" evidence="1">
    <location>
        <begin position="232"/>
        <end position="253"/>
    </location>
</feature>
<feature type="region of interest" description="Disordered" evidence="1">
    <location>
        <begin position="1"/>
        <end position="31"/>
    </location>
</feature>
<sequence>MSSKLTHMWNRPAKGAQWPQASNACAGLPHRQGRWTRARTDGKLVGRLRPRGRTIRHTLRRPQCAALRRRRWVQTFRRFRVGDGPRLPPDLARHQRPIERRSGHLNLMDLWFAECAVLRPHGGDFWQSFACILEPTLFDEVRPGEGTTFSGRFSYETVPVTSMLVIGLGCGTAMAQQQSESQRGADTNCAAGTANRKTGAKAGEQAQGKPGATTDQQAQGKTLRSIRLRPLRQCDGRTENPNHPDDQRDEGRARSQCRFRGFRRHRGAASQDQAASLAGSHRQDCPSL</sequence>
<organism evidence="2 3">
    <name type="scientific">Rhizobium loti</name>
    <name type="common">Mesorhizobium loti</name>
    <dbReference type="NCBI Taxonomy" id="381"/>
    <lineage>
        <taxon>Bacteria</taxon>
        <taxon>Pseudomonadati</taxon>
        <taxon>Pseudomonadota</taxon>
        <taxon>Alphaproteobacteria</taxon>
        <taxon>Hyphomicrobiales</taxon>
        <taxon>Phyllobacteriaceae</taxon>
        <taxon>Mesorhizobium</taxon>
    </lineage>
</organism>
<dbReference type="AlphaFoldDB" id="A0A8E2WAK9"/>
<dbReference type="Proteomes" id="UP000245631">
    <property type="component" value="Unassembled WGS sequence"/>
</dbReference>
<evidence type="ECO:0000256" key="1">
    <source>
        <dbReference type="SAM" id="MobiDB-lite"/>
    </source>
</evidence>
<feature type="compositionally biased region" description="Basic residues" evidence="1">
    <location>
        <begin position="255"/>
        <end position="267"/>
    </location>
</feature>
<gene>
    <name evidence="2" type="ORF">C8D77_11329</name>
</gene>
<accession>A0A8E2WAK9</accession>